<dbReference type="InterPro" id="IPR023267">
    <property type="entry name" value="RCMT"/>
</dbReference>
<feature type="binding site" evidence="5">
    <location>
        <position position="519"/>
    </location>
    <ligand>
        <name>S-adenosyl-L-methionine</name>
        <dbReference type="ChEBI" id="CHEBI:59789"/>
    </ligand>
</feature>
<dbReference type="Pfam" id="PF01029">
    <property type="entry name" value="NusB"/>
    <property type="match status" value="1"/>
</dbReference>
<comment type="caution">
    <text evidence="5">Lacks conserved residue(s) required for the propagation of feature annotation.</text>
</comment>
<evidence type="ECO:0000256" key="2">
    <source>
        <dbReference type="ARBA" id="ARBA00022679"/>
    </source>
</evidence>
<feature type="binding site" evidence="5">
    <location>
        <begin position="457"/>
        <end position="463"/>
    </location>
    <ligand>
        <name>S-adenosyl-L-methionine</name>
        <dbReference type="ChEBI" id="CHEBI:59789"/>
    </ligand>
</feature>
<sequence>MAKDPKSPTSGPREGDGERRSGGRGGPAGKGPRRDGDRPAGKGPRREGGDKPYGKGPRREGGSDRPSYAKGPRRDGDRPAGKGPRREAGDKPYGKGPRREGGSDRPSYAKGPRREGDRPEGKGPRREAGDKPYGKGPRREGGSDRPPYAKGPRRDGDRPEGKGPRREAGVRPHGKGPRGDGAGRPQGRGGKRPADRQDSDHRDGPRRSDGPRSDRQPLPQTARGGAVALLDGVIGREKLLSELTGPGGPLDRLSPSDKARAQRLATETLRGLERVDRLLQRHMTKYPPLTTRNILRLGTWELCTGGAAHGVVNDCVDLAAKVPNSEALKGLVNAVLRKIADTGPAAWETLRVPRLPKWLREPLAEAWGNPAVTAMEEVHFLAPPLDLTPREPAQAEVLAGEMGAELLPTGSLRLTESVQVSALPGFEQGAWWVQDAAAALPAKLLAPQKGEKVLDLCAAPGGKTLQLAAAGADVTALDISQRRMARVKENLERTGLTATCLTGDALDHAGGPYDAILLDAPCSATGTIRRHPDLPVAKDGSEFGALIELQAQMIDHALTLLAPGGRLVFCTCSLLPDEGEVQVEEALERHPGLRIDTEARALPGIPEAWFSEEGGLRIRPDHWAGQGGIDGFYIAVLRQ</sequence>
<feature type="active site" description="Nucleophile" evidence="5">
    <location>
        <position position="572"/>
    </location>
</feature>
<keyword evidence="9" id="KW-1185">Reference proteome</keyword>
<organism evidence="8 9">
    <name type="scientific">Pseudooceanicola nanhaiensis</name>
    <dbReference type="NCBI Taxonomy" id="375761"/>
    <lineage>
        <taxon>Bacteria</taxon>
        <taxon>Pseudomonadati</taxon>
        <taxon>Pseudomonadota</taxon>
        <taxon>Alphaproteobacteria</taxon>
        <taxon>Rhodobacterales</taxon>
        <taxon>Paracoccaceae</taxon>
        <taxon>Pseudooceanicola</taxon>
    </lineage>
</organism>
<comment type="caution">
    <text evidence="8">The sequence shown here is derived from an EMBL/GenBank/DDBJ whole genome shotgun (WGS) entry which is preliminary data.</text>
</comment>
<dbReference type="CDD" id="cd02440">
    <property type="entry name" value="AdoMet_MTases"/>
    <property type="match status" value="1"/>
</dbReference>
<evidence type="ECO:0000256" key="3">
    <source>
        <dbReference type="ARBA" id="ARBA00022691"/>
    </source>
</evidence>
<evidence type="ECO:0000259" key="7">
    <source>
        <dbReference type="PROSITE" id="PS51686"/>
    </source>
</evidence>
<feature type="compositionally biased region" description="Basic and acidic residues" evidence="6">
    <location>
        <begin position="192"/>
        <end position="215"/>
    </location>
</feature>
<feature type="binding site" evidence="5">
    <location>
        <position position="478"/>
    </location>
    <ligand>
        <name>S-adenosyl-L-methionine</name>
        <dbReference type="ChEBI" id="CHEBI:59789"/>
    </ligand>
</feature>
<evidence type="ECO:0000256" key="4">
    <source>
        <dbReference type="ARBA" id="ARBA00022884"/>
    </source>
</evidence>
<comment type="similarity">
    <text evidence="5">Belongs to the class I-like SAM-binding methyltransferase superfamily. RsmB/NOP family.</text>
</comment>
<keyword evidence="1 5" id="KW-0489">Methyltransferase</keyword>
<feature type="region of interest" description="Disordered" evidence="6">
    <location>
        <begin position="1"/>
        <end position="226"/>
    </location>
</feature>
<proteinExistence type="inferred from homology"/>
<dbReference type="InterPro" id="IPR001678">
    <property type="entry name" value="MeTrfase_RsmB-F_NOP2_dom"/>
</dbReference>
<dbReference type="GO" id="GO:0001510">
    <property type="term" value="P:RNA methylation"/>
    <property type="evidence" value="ECO:0007669"/>
    <property type="project" value="InterPro"/>
</dbReference>
<dbReference type="PANTHER" id="PTHR22807">
    <property type="entry name" value="NOP2 YEAST -RELATED NOL1/NOP2/FMU SUN DOMAIN-CONTAINING"/>
    <property type="match status" value="1"/>
</dbReference>
<name>A0A917T2H9_9RHOB</name>
<feature type="domain" description="SAM-dependent MTase RsmB/NOP-type" evidence="7">
    <location>
        <begin position="347"/>
        <end position="639"/>
    </location>
</feature>
<reference evidence="8" key="1">
    <citation type="journal article" date="2014" name="Int. J. Syst. Evol. Microbiol.">
        <title>Complete genome sequence of Corynebacterium casei LMG S-19264T (=DSM 44701T), isolated from a smear-ripened cheese.</title>
        <authorList>
            <consortium name="US DOE Joint Genome Institute (JGI-PGF)"/>
            <person name="Walter F."/>
            <person name="Albersmeier A."/>
            <person name="Kalinowski J."/>
            <person name="Ruckert C."/>
        </authorList>
    </citation>
    <scope>NUCLEOTIDE SEQUENCE</scope>
    <source>
        <strain evidence="8">CGMCC 1.6293</strain>
    </source>
</reference>
<dbReference type="InterPro" id="IPR006027">
    <property type="entry name" value="NusB_RsmB_TIM44"/>
</dbReference>
<dbReference type="Proteomes" id="UP000649829">
    <property type="component" value="Unassembled WGS sequence"/>
</dbReference>
<dbReference type="GO" id="GO:0006355">
    <property type="term" value="P:regulation of DNA-templated transcription"/>
    <property type="evidence" value="ECO:0007669"/>
    <property type="project" value="InterPro"/>
</dbReference>
<gene>
    <name evidence="8" type="ORF">GCM10011534_31160</name>
</gene>
<evidence type="ECO:0000256" key="6">
    <source>
        <dbReference type="SAM" id="MobiDB-lite"/>
    </source>
</evidence>
<feature type="compositionally biased region" description="Basic and acidic residues" evidence="6">
    <location>
        <begin position="152"/>
        <end position="170"/>
    </location>
</feature>
<feature type="compositionally biased region" description="Basic and acidic residues" evidence="6">
    <location>
        <begin position="72"/>
        <end position="103"/>
    </location>
</feature>
<dbReference type="GO" id="GO:0008173">
    <property type="term" value="F:RNA methyltransferase activity"/>
    <property type="evidence" value="ECO:0007669"/>
    <property type="project" value="InterPro"/>
</dbReference>
<dbReference type="Pfam" id="PF01189">
    <property type="entry name" value="Methyltr_RsmB-F"/>
    <property type="match status" value="1"/>
</dbReference>
<evidence type="ECO:0000313" key="9">
    <source>
        <dbReference type="Proteomes" id="UP000649829"/>
    </source>
</evidence>
<evidence type="ECO:0000256" key="1">
    <source>
        <dbReference type="ARBA" id="ARBA00022603"/>
    </source>
</evidence>
<dbReference type="GO" id="GO:0003723">
    <property type="term" value="F:RNA binding"/>
    <property type="evidence" value="ECO:0007669"/>
    <property type="project" value="UniProtKB-UniRule"/>
</dbReference>
<keyword evidence="2 5" id="KW-0808">Transferase</keyword>
<dbReference type="Gene3D" id="3.40.50.150">
    <property type="entry name" value="Vaccinia Virus protein VP39"/>
    <property type="match status" value="1"/>
</dbReference>
<feature type="compositionally biased region" description="Basic and acidic residues" evidence="6">
    <location>
        <begin position="112"/>
        <end position="143"/>
    </location>
</feature>
<dbReference type="InterPro" id="IPR035926">
    <property type="entry name" value="NusB-like_sf"/>
</dbReference>
<feature type="compositionally biased region" description="Basic and acidic residues" evidence="6">
    <location>
        <begin position="32"/>
        <end position="63"/>
    </location>
</feature>
<accession>A0A917T2H9</accession>
<dbReference type="SUPFAM" id="SSF48013">
    <property type="entry name" value="NusB-like"/>
    <property type="match status" value="1"/>
</dbReference>
<dbReference type="PROSITE" id="PS51686">
    <property type="entry name" value="SAM_MT_RSMB_NOP"/>
    <property type="match status" value="1"/>
</dbReference>
<dbReference type="AlphaFoldDB" id="A0A917T2H9"/>
<keyword evidence="4 5" id="KW-0694">RNA-binding</keyword>
<keyword evidence="3 5" id="KW-0949">S-adenosyl-L-methionine</keyword>
<feature type="compositionally biased region" description="Gly residues" evidence="6">
    <location>
        <begin position="179"/>
        <end position="188"/>
    </location>
</feature>
<dbReference type="SUPFAM" id="SSF53335">
    <property type="entry name" value="S-adenosyl-L-methionine-dependent methyltransferases"/>
    <property type="match status" value="1"/>
</dbReference>
<dbReference type="EMBL" id="BMLF01000002">
    <property type="protein sequence ID" value="GGM06968.1"/>
    <property type="molecule type" value="Genomic_DNA"/>
</dbReference>
<dbReference type="PRINTS" id="PR02008">
    <property type="entry name" value="RCMTFAMILY"/>
</dbReference>
<dbReference type="InterPro" id="IPR049560">
    <property type="entry name" value="MeTrfase_RsmB-F_NOP2_cat"/>
</dbReference>
<evidence type="ECO:0000256" key="5">
    <source>
        <dbReference type="PROSITE-ProRule" id="PRU01023"/>
    </source>
</evidence>
<reference evidence="8" key="2">
    <citation type="submission" date="2020-09" db="EMBL/GenBank/DDBJ databases">
        <authorList>
            <person name="Sun Q."/>
            <person name="Zhou Y."/>
        </authorList>
    </citation>
    <scope>NUCLEOTIDE SEQUENCE</scope>
    <source>
        <strain evidence="8">CGMCC 1.6293</strain>
    </source>
</reference>
<dbReference type="Gene3D" id="1.10.940.10">
    <property type="entry name" value="NusB-like"/>
    <property type="match status" value="1"/>
</dbReference>
<dbReference type="InterPro" id="IPR029063">
    <property type="entry name" value="SAM-dependent_MTases_sf"/>
</dbReference>
<protein>
    <recommendedName>
        <fullName evidence="7">SAM-dependent MTase RsmB/NOP-type domain-containing protein</fullName>
    </recommendedName>
</protein>
<dbReference type="PANTHER" id="PTHR22807:SF61">
    <property type="entry name" value="NOL1_NOP2_SUN FAMILY PROTEIN _ ANTITERMINATION NUSB DOMAIN-CONTAINING PROTEIN"/>
    <property type="match status" value="1"/>
</dbReference>
<evidence type="ECO:0000313" key="8">
    <source>
        <dbReference type="EMBL" id="GGM06968.1"/>
    </source>
</evidence>